<reference evidence="6 7" key="1">
    <citation type="submission" date="2015-10" db="EMBL/GenBank/DDBJ databases">
        <title>Metagenome-Assembled Genomes uncover a global brackish microbiome.</title>
        <authorList>
            <person name="Hugerth L.W."/>
            <person name="Larsson J."/>
            <person name="Alneberg J."/>
            <person name="Lindh M.V."/>
            <person name="Legrand C."/>
            <person name="Pinhassi J."/>
            <person name="Andersson A.F."/>
        </authorList>
    </citation>
    <scope>NUCLEOTIDE SEQUENCE [LARGE SCALE GENOMIC DNA]</scope>
    <source>
        <strain evidence="6">BACL26 MAG-121220-bin70</strain>
    </source>
</reference>
<dbReference type="Pfam" id="PF03937">
    <property type="entry name" value="Sdh5"/>
    <property type="match status" value="1"/>
</dbReference>
<evidence type="ECO:0000256" key="4">
    <source>
        <dbReference type="ARBA" id="ARBA00022490"/>
    </source>
</evidence>
<comment type="similarity">
    <text evidence="2">Belongs to the SdhE FAD assembly factor family.</text>
</comment>
<evidence type="ECO:0000313" key="7">
    <source>
        <dbReference type="Proteomes" id="UP000051213"/>
    </source>
</evidence>
<protein>
    <recommendedName>
        <fullName evidence="3">FAD assembly factor SdhE</fullName>
    </recommendedName>
</protein>
<dbReference type="SUPFAM" id="SSF109910">
    <property type="entry name" value="YgfY-like"/>
    <property type="match status" value="1"/>
</dbReference>
<keyword evidence="5" id="KW-0143">Chaperone</keyword>
<dbReference type="Gene3D" id="1.10.150.250">
    <property type="entry name" value="Flavinator of succinate dehydrogenase"/>
    <property type="match status" value="1"/>
</dbReference>
<comment type="caution">
    <text evidence="6">The sequence shown here is derived from an EMBL/GenBank/DDBJ whole genome shotgun (WGS) entry which is preliminary data.</text>
</comment>
<evidence type="ECO:0000256" key="1">
    <source>
        <dbReference type="ARBA" id="ARBA00004496"/>
    </source>
</evidence>
<dbReference type="EMBL" id="LICA01000355">
    <property type="protein sequence ID" value="KRO92235.1"/>
    <property type="molecule type" value="Genomic_DNA"/>
</dbReference>
<evidence type="ECO:0000256" key="2">
    <source>
        <dbReference type="ARBA" id="ARBA00008571"/>
    </source>
</evidence>
<proteinExistence type="inferred from homology"/>
<dbReference type="PANTHER" id="PTHR39585">
    <property type="entry name" value="FAD ASSEMBLY FACTOR SDHE"/>
    <property type="match status" value="1"/>
</dbReference>
<dbReference type="GO" id="GO:0005737">
    <property type="term" value="C:cytoplasm"/>
    <property type="evidence" value="ECO:0007669"/>
    <property type="project" value="UniProtKB-SubCell"/>
</dbReference>
<name>A0A0R2U4B5_9GAMM</name>
<evidence type="ECO:0000256" key="5">
    <source>
        <dbReference type="ARBA" id="ARBA00023186"/>
    </source>
</evidence>
<dbReference type="GO" id="GO:0006105">
    <property type="term" value="P:succinate metabolic process"/>
    <property type="evidence" value="ECO:0007669"/>
    <property type="project" value="TreeGrafter"/>
</dbReference>
<gene>
    <name evidence="6" type="ORF">ABS24_07295</name>
</gene>
<accession>A0A0R2U4B5</accession>
<keyword evidence="4" id="KW-0963">Cytoplasm</keyword>
<evidence type="ECO:0000256" key="3">
    <source>
        <dbReference type="ARBA" id="ARBA00019418"/>
    </source>
</evidence>
<evidence type="ECO:0000313" key="6">
    <source>
        <dbReference type="EMBL" id="KRO92235.1"/>
    </source>
</evidence>
<sequence length="85" mass="10273">MNKNRLLWASRRGMLELDLILAPFVEDVYDSLEEDDKLRFEVLLKSEDQTLFMWFMQREEPTDPNMQRILQIIRDSRKKPSKVQS</sequence>
<dbReference type="Proteomes" id="UP000051213">
    <property type="component" value="Unassembled WGS sequence"/>
</dbReference>
<dbReference type="InterPro" id="IPR036714">
    <property type="entry name" value="SDH_sf"/>
</dbReference>
<dbReference type="InterPro" id="IPR005631">
    <property type="entry name" value="SDH"/>
</dbReference>
<organism evidence="6 7">
    <name type="scientific">SAR92 bacterium BACL26 MAG-121220-bin70</name>
    <dbReference type="NCBI Taxonomy" id="1655626"/>
    <lineage>
        <taxon>Bacteria</taxon>
        <taxon>Pseudomonadati</taxon>
        <taxon>Pseudomonadota</taxon>
        <taxon>Gammaproteobacteria</taxon>
        <taxon>Cellvibrionales</taxon>
        <taxon>Porticoccaceae</taxon>
        <taxon>SAR92 clade</taxon>
    </lineage>
</organism>
<dbReference type="AlphaFoldDB" id="A0A0R2U4B5"/>
<dbReference type="InterPro" id="IPR050531">
    <property type="entry name" value="SdhE_FAD_assembly_factor"/>
</dbReference>
<dbReference type="PANTHER" id="PTHR39585:SF1">
    <property type="entry name" value="FAD ASSEMBLY FACTOR SDHE"/>
    <property type="match status" value="1"/>
</dbReference>
<comment type="subcellular location">
    <subcellularLocation>
        <location evidence="1">Cytoplasm</location>
    </subcellularLocation>
</comment>